<dbReference type="RefSeq" id="WP_098102929.1">
    <property type="nucleotide sequence ID" value="NZ_NUDL01000068.1"/>
</dbReference>
<gene>
    <name evidence="3" type="ORF">CN611_19450</name>
</gene>
<dbReference type="EMBL" id="NUDL01000068">
    <property type="protein sequence ID" value="PEM52283.1"/>
    <property type="molecule type" value="Genomic_DNA"/>
</dbReference>
<keyword evidence="2" id="KW-0472">Membrane</keyword>
<evidence type="ECO:0000256" key="1">
    <source>
        <dbReference type="SAM" id="Coils"/>
    </source>
</evidence>
<dbReference type="Proteomes" id="UP000220621">
    <property type="component" value="Unassembled WGS sequence"/>
</dbReference>
<dbReference type="AlphaFoldDB" id="A0A2A8BKQ6"/>
<sequence>MHLRFDKKKGQRKAANAKRKAYLLTLGSFITMFFILCISPVFSGATYKFPELKVGDYQTLSPTVKISVAKKEYNPANQTLRIDYQLKSENDTQILSNMKYKIENKYIKQKQDNVKTIVYRASDDYIIVISKNIPEEFGVVSSMVKPEYIHPELQADADDIKDSSFKTYIVEKDKLKNNSLKEESKDFYEKEYLTLLQKDSEKEIKDLEQKIRDKNSANKQLEIKNDKLKKDMEYQTEAEKAKTQNTINSNTATVNNNNKEIELIKNDIKMKHEKIKLLNEKKKTI</sequence>
<feature type="transmembrane region" description="Helical" evidence="2">
    <location>
        <begin position="21"/>
        <end position="42"/>
    </location>
</feature>
<name>A0A2A8BKQ6_9BACI</name>
<keyword evidence="2" id="KW-1133">Transmembrane helix</keyword>
<evidence type="ECO:0000256" key="2">
    <source>
        <dbReference type="SAM" id="Phobius"/>
    </source>
</evidence>
<evidence type="ECO:0000313" key="4">
    <source>
        <dbReference type="Proteomes" id="UP000220621"/>
    </source>
</evidence>
<feature type="coiled-coil region" evidence="1">
    <location>
        <begin position="190"/>
        <end position="281"/>
    </location>
</feature>
<comment type="caution">
    <text evidence="3">The sequence shown here is derived from an EMBL/GenBank/DDBJ whole genome shotgun (WGS) entry which is preliminary data.</text>
</comment>
<keyword evidence="1" id="KW-0175">Coiled coil</keyword>
<reference evidence="3 4" key="1">
    <citation type="submission" date="2017-09" db="EMBL/GenBank/DDBJ databases">
        <title>Large-scale bioinformatics analysis of Bacillus genomes uncovers conserved roles of natural products in bacterial physiology.</title>
        <authorList>
            <consortium name="Agbiome Team Llc"/>
            <person name="Bleich R.M."/>
            <person name="Grubbs K.J."/>
            <person name="Santa Maria K.C."/>
            <person name="Allen S.E."/>
            <person name="Farag S."/>
            <person name="Shank E.A."/>
            <person name="Bowers A."/>
        </authorList>
    </citation>
    <scope>NUCLEOTIDE SEQUENCE [LARGE SCALE GENOMIC DNA]</scope>
    <source>
        <strain evidence="3 4">AFS010764</strain>
    </source>
</reference>
<evidence type="ECO:0000313" key="3">
    <source>
        <dbReference type="EMBL" id="PEM52283.1"/>
    </source>
</evidence>
<protein>
    <submittedName>
        <fullName evidence="3">Uncharacterized protein</fullName>
    </submittedName>
</protein>
<proteinExistence type="predicted"/>
<keyword evidence="2" id="KW-0812">Transmembrane</keyword>
<organism evidence="3 4">
    <name type="scientific">Bacillus wiedmannii</name>
    <dbReference type="NCBI Taxonomy" id="1890302"/>
    <lineage>
        <taxon>Bacteria</taxon>
        <taxon>Bacillati</taxon>
        <taxon>Bacillota</taxon>
        <taxon>Bacilli</taxon>
        <taxon>Bacillales</taxon>
        <taxon>Bacillaceae</taxon>
        <taxon>Bacillus</taxon>
        <taxon>Bacillus cereus group</taxon>
    </lineage>
</organism>
<accession>A0A2A8BKQ6</accession>